<evidence type="ECO:0000256" key="1">
    <source>
        <dbReference type="SAM" id="MobiDB-lite"/>
    </source>
</evidence>
<accession>A0A9R0QRN9</accession>
<dbReference type="Proteomes" id="UP000324705">
    <property type="component" value="Chromosome 1B"/>
</dbReference>
<feature type="compositionally biased region" description="Polar residues" evidence="1">
    <location>
        <begin position="89"/>
        <end position="121"/>
    </location>
</feature>
<feature type="compositionally biased region" description="Acidic residues" evidence="1">
    <location>
        <begin position="123"/>
        <end position="150"/>
    </location>
</feature>
<gene>
    <name evidence="2" type="ORF">TRITD_1Bv1G068960</name>
</gene>
<sequence>MFLCVRPLCLATRTTPSPSPAHISSAGPSPTRRLPASGRPAARRLPRHPLHFAMDASEYPHMQGGASSSSSSCRAADAAAWDAVQQQKRQRCQGSSSGDKVGSCTENNSFKTSEAELQNFDSGEIEEEDYYVDDEDEGCYDDDNEGSDYEFDESDFNQQLADKFDDLDLPPGVEASVPWLQKAATDDGPGIFKSMSEIEDEIGKKYKFFKQFDTVEDFSDHHYANKPVGKTGKEWTKRIQHDWKLLENDLPGQLFP</sequence>
<protein>
    <submittedName>
        <fullName evidence="2">Uncharacterized protein</fullName>
    </submittedName>
</protein>
<reference evidence="2 3" key="1">
    <citation type="submission" date="2017-09" db="EMBL/GenBank/DDBJ databases">
        <authorList>
            <consortium name="International Durum Wheat Genome Sequencing Consortium (IDWGSC)"/>
            <person name="Milanesi L."/>
        </authorList>
    </citation>
    <scope>NUCLEOTIDE SEQUENCE [LARGE SCALE GENOMIC DNA]</scope>
    <source>
        <strain evidence="3">cv. Svevo</strain>
    </source>
</reference>
<feature type="region of interest" description="Disordered" evidence="1">
    <location>
        <begin position="89"/>
        <end position="150"/>
    </location>
</feature>
<dbReference type="Gramene" id="TRITD1Bv1G068960.5">
    <property type="protein sequence ID" value="TRITD1Bv1G068960.5"/>
    <property type="gene ID" value="TRITD1Bv1G068960"/>
</dbReference>
<evidence type="ECO:0000313" key="2">
    <source>
        <dbReference type="EMBL" id="VAH15410.1"/>
    </source>
</evidence>
<proteinExistence type="predicted"/>
<keyword evidence="3" id="KW-1185">Reference proteome</keyword>
<dbReference type="EMBL" id="LT934112">
    <property type="protein sequence ID" value="VAH15410.1"/>
    <property type="molecule type" value="Genomic_DNA"/>
</dbReference>
<evidence type="ECO:0000313" key="3">
    <source>
        <dbReference type="Proteomes" id="UP000324705"/>
    </source>
</evidence>
<feature type="region of interest" description="Disordered" evidence="1">
    <location>
        <begin position="14"/>
        <end position="44"/>
    </location>
</feature>
<organism evidence="2 3">
    <name type="scientific">Triticum turgidum subsp. durum</name>
    <name type="common">Durum wheat</name>
    <name type="synonym">Triticum durum</name>
    <dbReference type="NCBI Taxonomy" id="4567"/>
    <lineage>
        <taxon>Eukaryota</taxon>
        <taxon>Viridiplantae</taxon>
        <taxon>Streptophyta</taxon>
        <taxon>Embryophyta</taxon>
        <taxon>Tracheophyta</taxon>
        <taxon>Spermatophyta</taxon>
        <taxon>Magnoliopsida</taxon>
        <taxon>Liliopsida</taxon>
        <taxon>Poales</taxon>
        <taxon>Poaceae</taxon>
        <taxon>BOP clade</taxon>
        <taxon>Pooideae</taxon>
        <taxon>Triticodae</taxon>
        <taxon>Triticeae</taxon>
        <taxon>Triticinae</taxon>
        <taxon>Triticum</taxon>
    </lineage>
</organism>
<name>A0A9R0QRN9_TRITD</name>
<dbReference type="AlphaFoldDB" id="A0A9R0QRN9"/>